<organism evidence="3 4">
    <name type="scientific">Pseudoalteromonas porphyrae</name>
    <dbReference type="NCBI Taxonomy" id="187330"/>
    <lineage>
        <taxon>Bacteria</taxon>
        <taxon>Pseudomonadati</taxon>
        <taxon>Pseudomonadota</taxon>
        <taxon>Gammaproteobacteria</taxon>
        <taxon>Alteromonadales</taxon>
        <taxon>Pseudoalteromonadaceae</taxon>
        <taxon>Pseudoalteromonas</taxon>
    </lineage>
</organism>
<dbReference type="InterPro" id="IPR032295">
    <property type="entry name" value="DUF4842"/>
</dbReference>
<proteinExistence type="predicted"/>
<gene>
    <name evidence="3" type="ORF">ADS77_20330</name>
</gene>
<keyword evidence="1" id="KW-0732">Signal</keyword>
<dbReference type="PATRIC" id="fig|187330.3.peg.2993"/>
<dbReference type="Pfam" id="PF16130">
    <property type="entry name" value="DUF4842"/>
    <property type="match status" value="1"/>
</dbReference>
<evidence type="ECO:0000256" key="1">
    <source>
        <dbReference type="SAM" id="SignalP"/>
    </source>
</evidence>
<keyword evidence="4" id="KW-1185">Reference proteome</keyword>
<dbReference type="Proteomes" id="UP000037848">
    <property type="component" value="Unassembled WGS sequence"/>
</dbReference>
<feature type="domain" description="DUF4842" evidence="2">
    <location>
        <begin position="351"/>
        <end position="555"/>
    </location>
</feature>
<feature type="chain" id="PRO_5005870209" description="DUF4842 domain-containing protein" evidence="1">
    <location>
        <begin position="21"/>
        <end position="567"/>
    </location>
</feature>
<dbReference type="RefSeq" id="WP_054456054.1">
    <property type="nucleotide sequence ID" value="NZ_LHPH01000035.1"/>
</dbReference>
<dbReference type="InterPro" id="IPR031025">
    <property type="entry name" value="LruC_dom"/>
</dbReference>
<dbReference type="AlphaFoldDB" id="A0A0N1ECE4"/>
<reference evidence="3 4" key="1">
    <citation type="submission" date="2015-08" db="EMBL/GenBank/DDBJ databases">
        <title>Draft Genome Sequence of Pseudoalteromonas porphyrae UCD-SED14.</title>
        <authorList>
            <person name="Coil D.A."/>
            <person name="Jospin G."/>
            <person name="Lee R.D."/>
            <person name="Eisen J.A."/>
        </authorList>
    </citation>
    <scope>NUCLEOTIDE SEQUENCE [LARGE SCALE GENOMIC DNA]</scope>
    <source>
        <strain evidence="3 4">UCD-SED14</strain>
    </source>
</reference>
<dbReference type="STRING" id="187330.AMS58_20300"/>
<dbReference type="OrthoDB" id="1204817at2"/>
<protein>
    <recommendedName>
        <fullName evidence="2">DUF4842 domain-containing protein</fullName>
    </recommendedName>
</protein>
<sequence>MSLKKIILASVLSPSFCVIAAATSTSTVDNQDGTFTYTQRINKQSTAPHYLAPQNYGFDFYSHYSQDYGWQHSFENLEDPLLKIQSATLLIRGYDIDSESFHGTSGEYDGISVDGSELNPGLLQGTNGTWSETSFDVPLSAITDDGLVNVFLDIDMNHDYVKWKTTLDYSELVITYAITPNDSPYLPVLTVENESCLSPDKDLVIVVDNTENADPDGDSVTYQYRWFVDVGQGEVVDDEIVGKTDHSGSTVLASQVQGGEIWRVQVTAIDSNGLISNPAFYTWEVSADTDSDCDGISNIDDDYPNDPQRASNNYTVKSTLAFEDLWPNKGDYDLNDFVMGYTFNVIKNADNQVKQIDLTGSINARGASNANAFALAFDNISNESVQSASIDIAGNTRSLVAEAGHTNQLVYTLVENIHDVTVSANGYQFFNTQSGDESDVVPVTMSIIFNDTVNTSDIGNAPFNPFIYPVNDRGREVHLPNHSPTALANADLFKTGDDNSEVGGAQTYMTTDGHPWALDVTSVWSHPIENVDIVNAYPMIKEWAESKKGKNTTWYNEPVKGKCWKCN</sequence>
<evidence type="ECO:0000313" key="3">
    <source>
        <dbReference type="EMBL" id="KPH56730.1"/>
    </source>
</evidence>
<name>A0A0N1ECE4_9GAMM</name>
<accession>A0A0N1ECE4</accession>
<comment type="caution">
    <text evidence="3">The sequence shown here is derived from an EMBL/GenBank/DDBJ whole genome shotgun (WGS) entry which is preliminary data.</text>
</comment>
<dbReference type="EMBL" id="LHPH01000035">
    <property type="protein sequence ID" value="KPH56730.1"/>
    <property type="molecule type" value="Genomic_DNA"/>
</dbReference>
<feature type="signal peptide" evidence="1">
    <location>
        <begin position="1"/>
        <end position="20"/>
    </location>
</feature>
<evidence type="ECO:0000259" key="2">
    <source>
        <dbReference type="Pfam" id="PF16130"/>
    </source>
</evidence>
<dbReference type="NCBIfam" id="TIGR04456">
    <property type="entry name" value="LruC_dom"/>
    <property type="match status" value="1"/>
</dbReference>
<evidence type="ECO:0000313" key="4">
    <source>
        <dbReference type="Proteomes" id="UP000037848"/>
    </source>
</evidence>